<dbReference type="Gene3D" id="1.20.1000.10">
    <property type="entry name" value="Guanylate-binding protein, C-terminal domain"/>
    <property type="match status" value="1"/>
</dbReference>
<reference evidence="9" key="2">
    <citation type="submission" date="2025-08" db="UniProtKB">
        <authorList>
            <consortium name="Ensembl"/>
        </authorList>
    </citation>
    <scope>IDENTIFICATION</scope>
</reference>
<dbReference type="CDD" id="cd16269">
    <property type="entry name" value="GBP_C"/>
    <property type="match status" value="1"/>
</dbReference>
<dbReference type="AlphaFoldDB" id="H9GC03"/>
<reference evidence="9" key="1">
    <citation type="submission" date="2009-12" db="EMBL/GenBank/DDBJ databases">
        <title>The Genome Sequence of Anolis carolinensis (Green Anole Lizard).</title>
        <authorList>
            <consortium name="The Genome Sequencing Platform"/>
            <person name="Di Palma F."/>
            <person name="Alfoldi J."/>
            <person name="Heiman D."/>
            <person name="Young S."/>
            <person name="Grabherr M."/>
            <person name="Johnson J."/>
            <person name="Lander E.S."/>
            <person name="Lindblad-Toh K."/>
        </authorList>
    </citation>
    <scope>NUCLEOTIDE SEQUENCE [LARGE SCALE GENOMIC DNA]</scope>
    <source>
        <strain evidence="9">JBL SC #1</strain>
    </source>
</reference>
<evidence type="ECO:0000256" key="7">
    <source>
        <dbReference type="SAM" id="Coils"/>
    </source>
</evidence>
<dbReference type="InterPro" id="IPR003191">
    <property type="entry name" value="Guanylate-bd/ATL_C"/>
</dbReference>
<evidence type="ECO:0000256" key="6">
    <source>
        <dbReference type="PROSITE-ProRule" id="PRU01052"/>
    </source>
</evidence>
<keyword evidence="2" id="KW-0547">Nucleotide-binding</keyword>
<keyword evidence="1" id="KW-0399">Innate immunity</keyword>
<dbReference type="SUPFAM" id="SSF52540">
    <property type="entry name" value="P-loop containing nucleoside triphosphate hydrolases"/>
    <property type="match status" value="1"/>
</dbReference>
<dbReference type="eggNOG" id="KOG2037">
    <property type="taxonomic scope" value="Eukaryota"/>
</dbReference>
<dbReference type="SUPFAM" id="SSF48340">
    <property type="entry name" value="Interferon-induced guanylate-binding protein 1 (GBP1), C-terminal domain"/>
    <property type="match status" value="1"/>
</dbReference>
<dbReference type="Pfam" id="PF02263">
    <property type="entry name" value="GBP"/>
    <property type="match status" value="1"/>
</dbReference>
<evidence type="ECO:0000256" key="1">
    <source>
        <dbReference type="ARBA" id="ARBA00022588"/>
    </source>
</evidence>
<dbReference type="InterPro" id="IPR030386">
    <property type="entry name" value="G_GB1_RHD3_dom"/>
</dbReference>
<dbReference type="HOGENOM" id="CLU_018608_2_2_1"/>
<sequence>MAAPVRMPKPTCLIQNQEGRLSVCPEALGVLRSIRHPVVVVAIVGLYRTGKSYLMNRLAGKRTGFSLGSTVQANTKGIWMWCVPYPDRKDQTLVLLDTEGLGDVDKGDTQNDTWIFALAVLLSSTLVYNSMGTIDQNAMDQLHYVTELTERIKAKASPGGSARGGLEDSSEYLRFFPSFAWALRDFTLQLELNGRPITEDEYLENALKLKKGDSPDVRLFNLPRKCIRFFFPTRKCFIFDRPTSRKNLHRLEQMEERELEPDFVEQADRFCNYIFWTSKEKTLPGGHVVTGHLLAKLVETYVETISSGKVPCMESAVLALAKMENAAAVEEALARYGGLMGQRLCLPTESVPELLGVHAECEKEALQVFMARAFKDDAQRFQVKLMKTLDDRKEEFCRRNEQESSQRCQALLASLSVGLEEKVRSGVYSRPKGHRQFVGDLKDVEGRYRQEPKKGVMAEAALQQFLESKEAVGRAILQSDTALSEKEKQMEEAQEQAVAAQREKEVLRQRGAELEQKMQDKQRSYEENIQQLKVKMEQDREQLLEEQKKMMDSRLGEQEALLREGFQKEAKRMQEEVQRLREQSASVKEPSWMEKAMDGLLTVGSLFLPGIAGKAVGLISNLFRRL</sequence>
<keyword evidence="5" id="KW-0342">GTP-binding</keyword>
<dbReference type="PROSITE" id="PS51715">
    <property type="entry name" value="G_GB1_RHD3"/>
    <property type="match status" value="1"/>
</dbReference>
<dbReference type="PANTHER" id="PTHR10751">
    <property type="entry name" value="GUANYLATE BINDING PROTEIN"/>
    <property type="match status" value="1"/>
</dbReference>
<evidence type="ECO:0000256" key="4">
    <source>
        <dbReference type="ARBA" id="ARBA00022859"/>
    </source>
</evidence>
<dbReference type="GeneTree" id="ENSGT00940000154265"/>
<dbReference type="InterPro" id="IPR036543">
    <property type="entry name" value="Guanylate-bd_C_sf"/>
</dbReference>
<dbReference type="Gene3D" id="3.40.50.300">
    <property type="entry name" value="P-loop containing nucleotide triphosphate hydrolases"/>
    <property type="match status" value="1"/>
</dbReference>
<evidence type="ECO:0000259" key="8">
    <source>
        <dbReference type="PROSITE" id="PS51715"/>
    </source>
</evidence>
<dbReference type="Pfam" id="PF02841">
    <property type="entry name" value="GBP_C"/>
    <property type="match status" value="1"/>
</dbReference>
<reference evidence="9" key="3">
    <citation type="submission" date="2025-09" db="UniProtKB">
        <authorList>
            <consortium name="Ensembl"/>
        </authorList>
    </citation>
    <scope>IDENTIFICATION</scope>
</reference>
<comment type="similarity">
    <text evidence="6">Belongs to the TRAFAC class dynamin-like GTPase superfamily. GB1/RHD3 GTPase family.</text>
</comment>
<feature type="coiled-coil region" evidence="7">
    <location>
        <begin position="476"/>
        <end position="583"/>
    </location>
</feature>
<dbReference type="GO" id="GO:0003924">
    <property type="term" value="F:GTPase activity"/>
    <property type="evidence" value="ECO:0000318"/>
    <property type="project" value="GO_Central"/>
</dbReference>
<name>H9GC03_ANOCA</name>
<evidence type="ECO:0000256" key="5">
    <source>
        <dbReference type="ARBA" id="ARBA00023134"/>
    </source>
</evidence>
<evidence type="ECO:0000313" key="9">
    <source>
        <dbReference type="Ensembl" id="ENSACAP00000006716.3"/>
    </source>
</evidence>
<feature type="domain" description="GB1/RHD3-type G" evidence="8">
    <location>
        <begin position="35"/>
        <end position="279"/>
    </location>
</feature>
<evidence type="ECO:0000256" key="3">
    <source>
        <dbReference type="ARBA" id="ARBA00022801"/>
    </source>
</evidence>
<keyword evidence="7" id="KW-0175">Coiled coil</keyword>
<accession>H9GC03</accession>
<keyword evidence="3" id="KW-0378">Hydrolase</keyword>
<dbReference type="GO" id="GO:0005525">
    <property type="term" value="F:GTP binding"/>
    <property type="evidence" value="ECO:0000318"/>
    <property type="project" value="GO_Central"/>
</dbReference>
<evidence type="ECO:0000313" key="10">
    <source>
        <dbReference type="Proteomes" id="UP000001646"/>
    </source>
</evidence>
<dbReference type="Ensembl" id="ENSACAT00000006862.4">
    <property type="protein sequence ID" value="ENSACAP00000006716.3"/>
    <property type="gene ID" value="ENSACAG00000006626.4"/>
</dbReference>
<evidence type="ECO:0000256" key="2">
    <source>
        <dbReference type="ARBA" id="ARBA00022741"/>
    </source>
</evidence>
<protein>
    <recommendedName>
        <fullName evidence="8">GB1/RHD3-type G domain-containing protein</fullName>
    </recommendedName>
</protein>
<dbReference type="InterPro" id="IPR027417">
    <property type="entry name" value="P-loop_NTPase"/>
</dbReference>
<dbReference type="Proteomes" id="UP000001646">
    <property type="component" value="Unplaced"/>
</dbReference>
<dbReference type="GO" id="GO:0045087">
    <property type="term" value="P:innate immune response"/>
    <property type="evidence" value="ECO:0007669"/>
    <property type="project" value="UniProtKB-KW"/>
</dbReference>
<dbReference type="STRING" id="28377.ENSACAP00000006716"/>
<dbReference type="InterPro" id="IPR037684">
    <property type="entry name" value="GBP_C"/>
</dbReference>
<keyword evidence="10" id="KW-1185">Reference proteome</keyword>
<dbReference type="FunFam" id="1.20.1000.10:FF:000001">
    <property type="entry name" value="Guanylate binding protein 1"/>
    <property type="match status" value="1"/>
</dbReference>
<keyword evidence="4" id="KW-0391">Immunity</keyword>
<dbReference type="Bgee" id="ENSACAG00000006626">
    <property type="expression patterns" value="Expressed in adrenal gland and 8 other cell types or tissues"/>
</dbReference>
<dbReference type="FunFam" id="3.40.50.300:FF:000422">
    <property type="entry name" value="Guanylate-binding protein 1"/>
    <property type="match status" value="1"/>
</dbReference>
<dbReference type="CDD" id="cd01851">
    <property type="entry name" value="GBP"/>
    <property type="match status" value="1"/>
</dbReference>
<organism evidence="9 10">
    <name type="scientific">Anolis carolinensis</name>
    <name type="common">Green anole</name>
    <name type="synonym">American chameleon</name>
    <dbReference type="NCBI Taxonomy" id="28377"/>
    <lineage>
        <taxon>Eukaryota</taxon>
        <taxon>Metazoa</taxon>
        <taxon>Chordata</taxon>
        <taxon>Craniata</taxon>
        <taxon>Vertebrata</taxon>
        <taxon>Euteleostomi</taxon>
        <taxon>Lepidosauria</taxon>
        <taxon>Squamata</taxon>
        <taxon>Bifurcata</taxon>
        <taxon>Unidentata</taxon>
        <taxon>Episquamata</taxon>
        <taxon>Toxicofera</taxon>
        <taxon>Iguania</taxon>
        <taxon>Dactyloidae</taxon>
        <taxon>Anolis</taxon>
    </lineage>
</organism>
<proteinExistence type="inferred from homology"/>
<dbReference type="InterPro" id="IPR015894">
    <property type="entry name" value="Guanylate-bd_N"/>
</dbReference>
<dbReference type="InParanoid" id="H9GC03"/>